<feature type="region of interest" description="Disordered" evidence="1">
    <location>
        <begin position="1621"/>
        <end position="1640"/>
    </location>
</feature>
<sequence length="1946" mass="220251">MAHRTVHRLACLVTLLAVTSSAKKDQSRWSRQISTYTSDISDWVPLSGPVEREPEQPQQPQIKRQAVAEPRILTEPFPGLTRPTGFSQDAFPHRNFYNAPANRQLYLQSVPSAPQNYLTDQGFGTGIRFGLSQPNFPLSQGFVAPPFGFETVQPQKPRPQPILNPVSFNQALPGPSQAKPFLGQHQKPKLEVPRLVDGYRAENVSNAFGFVNKKPQSLQKIKFDTIDKPLKPEPVSQNKHEREEVQLLYVPLESLNRGQFNFRTPLTTSQLVNSELYSQGGARPNPVKQTFVSDYQRPGAKPVDPLSGQNYFSEFSQMKDVDQVPKFSTIPTPFPTQPSTTPKPKKLKPHQPPLAIFMTKEVSKNSQVKVGDVLSSLKNADTIAVLDSVNPLNAPKVFIGPSTLPPPDNFVKFELPYLSNIENSDKKLKQLPFFVAPLSYNTPNGFAKIPFPSPHVGSVVINSQIRDSSQPQAPSQPGYNQNYYAVTQPPYKPEKPVTQKPTFSYYTTAAPKPNPVPNYQSNYYSFEPQTVSSIRPPKQPETATAPPKPGSYFINNAGHQPNSQEYSNFQAQNNFKSSETDQYYQRKPDHTTTLRTTTTTTTTTTKPPSTYPSQLLETHNPYSINQAFHFSTPLDYHNYFDDIKQPYPTPASEGHSSPSPTQPASPSPTPASPSSAEKQPEQVITQKPKYRQQATPSYLQNYTPEIHHDSDPNLKYPVFNPTDYFAKTEHTTEKTQPSPVYTNSVTPAPVRNTYNQDAGKQNNYNQQEILKTNYNQEVNAPVKQTYQQDFNAPVRQTYNQDFHAPQTNNYNQDVNVPVSNNYNQDSNTPVRNNYNQEVTTPVRNNYNQEVTSPVGNNYNVENTAPVNNNYNTEIDSQVNTYKTEYNQNVEPQPAVDQNVPSGPSVDINSVPTISEVDTPPKYSGEEYTYQNNYESAEVSPTSSSTTTTTTTTRRTPQRNRGRPRYTTTPRSESYESTSKVVVTRRPLRERRPLPSRPRYEPNKITTEKTIKKLSESAESTTKSSRQRTRGRIHYKPSENEDIYDRRVKTHNSKEEDLAYQRDVLHQNYPVTLMERMSTVDIEAITEPTPKETSEKSEEPITENDTENAYTNEKASISQHYTNVDSKEEAALPTFTSRSTVQTETSYVPNLPSTRQEYFYQSRSSIAPVEASAFDETSPEKEEDIYVKQTTPITKPEYDISSYATDTPASPATEQSVSFSVSHGYDSGKQEESTTAPENEDIKIDNQEHQEIEEEEENVVQTTPSYNRVRVRPGVIRQYHQASTESSRNKERKRPAQPVTYRPAFDRRRTTMRIDEIEADLKTKQVHARPEVQEIRHPVYRPEPTTEPSATSPSTTESSTKRGHFRRRRPSYSYTTTSTESSSTKRVYEVKNRFRGRRPTEKPTDKPDVQTEAPNTTNRSQLHTRYSPRPRLSERYNKKPESKEEETEDQDSNFSINRPKYAEPETDQWSPKISSDSFKPFNPNDIIDEQKVATTERRSDKESELDIITARNEFDDILLTVTPASNTRSVKKIPEIPPTLEALVEQSKVTRSDTTDSMSTFESMLEEVMKSLEEQDQDEYTTNVMKHKGGEIGEIPPERIISSGETYVQKQTTPMEEITTEQTTAYDSSVNAEDDKDRKGRRRGFWKKVKVRPASTESIEFAESQYYTHTVNRLGQPLKLSKNVHDKTERIEKPKVTTYKPSYDFIKDLFSSNDEAENIDVIPTVDIPKLTSKDSEKDETLITEESKQTTVYLPKETQTETAISPGDLDLGTGSPDPTMDDMYVTTPTEPTTTNKPVTDNKSDAGFSFMDYLFGTTSEDNNKQVSPENEAKTTEQEIQITTEQPKPKIVTTESAFIPEEITAASVTDENTESVTDFTEIKKLNTTEESQTEKVDEVTETSVVRVESSSVSSFMNPANVVSTSMSTEVSHETEICFRGKCIKTSKDIL</sequence>
<keyword evidence="4" id="KW-1185">Reference proteome</keyword>
<proteinExistence type="predicted"/>
<feature type="region of interest" description="Disordered" evidence="1">
    <location>
        <begin position="1084"/>
        <end position="1145"/>
    </location>
</feature>
<feature type="compositionally biased region" description="Polar residues" evidence="1">
    <location>
        <begin position="1201"/>
        <end position="1220"/>
    </location>
</feature>
<evidence type="ECO:0000313" key="3">
    <source>
        <dbReference type="EMBL" id="PZC72477.1"/>
    </source>
</evidence>
<feature type="compositionally biased region" description="Basic and acidic residues" evidence="1">
    <location>
        <begin position="989"/>
        <end position="1015"/>
    </location>
</feature>
<gene>
    <name evidence="3" type="primary">HaOG211121</name>
    <name evidence="3" type="ORF">B5X24_HaOG211121</name>
</gene>
<feature type="region of interest" description="Disordered" evidence="1">
    <location>
        <begin position="530"/>
        <end position="551"/>
    </location>
</feature>
<protein>
    <submittedName>
        <fullName evidence="3">Uncharacterized protein</fullName>
    </submittedName>
</protein>
<feature type="chain" id="PRO_5016023741" evidence="2">
    <location>
        <begin position="22"/>
        <end position="1946"/>
    </location>
</feature>
<feature type="compositionally biased region" description="Basic and acidic residues" evidence="1">
    <location>
        <begin position="1239"/>
        <end position="1249"/>
    </location>
</feature>
<feature type="region of interest" description="Disordered" evidence="1">
    <location>
        <begin position="729"/>
        <end position="748"/>
    </location>
</feature>
<feature type="compositionally biased region" description="Low complexity" evidence="1">
    <location>
        <begin position="1370"/>
        <end position="1383"/>
    </location>
</feature>
<feature type="region of interest" description="Disordered" evidence="1">
    <location>
        <begin position="577"/>
        <end position="612"/>
    </location>
</feature>
<feature type="compositionally biased region" description="Basic and acidic residues" evidence="1">
    <location>
        <begin position="1303"/>
        <end position="1336"/>
    </location>
</feature>
<feature type="compositionally biased region" description="Basic residues" evidence="1">
    <location>
        <begin position="1360"/>
        <end position="1369"/>
    </location>
</feature>
<reference evidence="3 4" key="1">
    <citation type="journal article" date="2017" name="BMC Biol.">
        <title>Genomic innovations, transcriptional plasticity and gene loss underlying the evolution and divergence of two highly polyphagous and invasive Helicoverpa pest species.</title>
        <authorList>
            <person name="Pearce S.L."/>
            <person name="Clarke D.F."/>
            <person name="East P.D."/>
            <person name="Elfekih S."/>
            <person name="Gordon K.H."/>
            <person name="Jermiin L.S."/>
            <person name="McGaughran A."/>
            <person name="Oakeshott J.G."/>
            <person name="Papanikolaou A."/>
            <person name="Perera O.P."/>
            <person name="Rane R.V."/>
            <person name="Richards S."/>
            <person name="Tay W.T."/>
            <person name="Walsh T.K."/>
            <person name="Anderson A."/>
            <person name="Anderson C.J."/>
            <person name="Asgari S."/>
            <person name="Board P.G."/>
            <person name="Bretschneider A."/>
            <person name="Campbell P.M."/>
            <person name="Chertemps T."/>
            <person name="Christeller J.T."/>
            <person name="Coppin C.W."/>
            <person name="Downes S.J."/>
            <person name="Duan G."/>
            <person name="Farnsworth C.A."/>
            <person name="Good R.T."/>
            <person name="Han L.B."/>
            <person name="Han Y.C."/>
            <person name="Hatje K."/>
            <person name="Horne I."/>
            <person name="Huang Y.P."/>
            <person name="Hughes D.S."/>
            <person name="Jacquin-Joly E."/>
            <person name="James W."/>
            <person name="Jhangiani S."/>
            <person name="Kollmar M."/>
            <person name="Kuwar S.S."/>
            <person name="Li S."/>
            <person name="Liu N.Y."/>
            <person name="Maibeche M.T."/>
            <person name="Miller J.R."/>
            <person name="Montagne N."/>
            <person name="Perry T."/>
            <person name="Qu J."/>
            <person name="Song S.V."/>
            <person name="Sutton G.G."/>
            <person name="Vogel H."/>
            <person name="Walenz B.P."/>
            <person name="Xu W."/>
            <person name="Zhang H.J."/>
            <person name="Zou Z."/>
            <person name="Batterham P."/>
            <person name="Edwards O.R."/>
            <person name="Feyereisen R."/>
            <person name="Gibbs R.A."/>
            <person name="Heckel D.G."/>
            <person name="McGrath A."/>
            <person name="Robin C."/>
            <person name="Scherer S.E."/>
            <person name="Worley K.C."/>
            <person name="Wu Y.D."/>
        </authorList>
    </citation>
    <scope>NUCLEOTIDE SEQUENCE [LARGE SCALE GENOMIC DNA]</scope>
    <source>
        <strain evidence="3">Harm_GR_Male_#8</strain>
        <tissue evidence="3">Whole organism</tissue>
    </source>
</reference>
<dbReference type="OrthoDB" id="6382824at2759"/>
<feature type="region of interest" description="Disordered" evidence="1">
    <location>
        <begin position="892"/>
        <end position="1032"/>
    </location>
</feature>
<feature type="compositionally biased region" description="Basic and acidic residues" evidence="1">
    <location>
        <begin position="1385"/>
        <end position="1408"/>
    </location>
</feature>
<feature type="compositionally biased region" description="Polar residues" evidence="1">
    <location>
        <begin position="1816"/>
        <end position="1825"/>
    </location>
</feature>
<feature type="region of interest" description="Disordered" evidence="1">
    <location>
        <begin position="1169"/>
        <end position="1483"/>
    </location>
</feature>
<feature type="region of interest" description="Disordered" evidence="1">
    <location>
        <begin position="847"/>
        <end position="871"/>
    </location>
</feature>
<feature type="compositionally biased region" description="Polar residues" evidence="1">
    <location>
        <begin position="1411"/>
        <end position="1423"/>
    </location>
</feature>
<dbReference type="Proteomes" id="UP000249218">
    <property type="component" value="Unassembled WGS sequence"/>
</dbReference>
<feature type="region of interest" description="Disordered" evidence="1">
    <location>
        <begin position="641"/>
        <end position="694"/>
    </location>
</feature>
<feature type="compositionally biased region" description="Polar residues" evidence="1">
    <location>
        <begin position="1133"/>
        <end position="1145"/>
    </location>
</feature>
<feature type="compositionally biased region" description="Polar residues" evidence="1">
    <location>
        <begin position="898"/>
        <end position="912"/>
    </location>
</feature>
<keyword evidence="2" id="KW-0732">Signal</keyword>
<dbReference type="EMBL" id="KZ150184">
    <property type="protein sequence ID" value="PZC72477.1"/>
    <property type="molecule type" value="Genomic_DNA"/>
</dbReference>
<feature type="compositionally biased region" description="Pro residues" evidence="1">
    <location>
        <begin position="660"/>
        <end position="671"/>
    </location>
</feature>
<feature type="compositionally biased region" description="Polar residues" evidence="1">
    <location>
        <begin position="1466"/>
        <end position="1476"/>
    </location>
</feature>
<feature type="compositionally biased region" description="Low complexity" evidence="1">
    <location>
        <begin position="593"/>
        <end position="605"/>
    </location>
</feature>
<feature type="compositionally biased region" description="Polar residues" evidence="1">
    <location>
        <begin position="1621"/>
        <end position="1630"/>
    </location>
</feature>
<feature type="signal peptide" evidence="2">
    <location>
        <begin position="1"/>
        <end position="21"/>
    </location>
</feature>
<feature type="compositionally biased region" description="Low complexity" evidence="1">
    <location>
        <begin position="939"/>
        <end position="954"/>
    </location>
</feature>
<evidence type="ECO:0000256" key="1">
    <source>
        <dbReference type="SAM" id="MobiDB-lite"/>
    </source>
</evidence>
<evidence type="ECO:0000313" key="4">
    <source>
        <dbReference type="Proteomes" id="UP000249218"/>
    </source>
</evidence>
<feature type="compositionally biased region" description="Polar residues" evidence="1">
    <location>
        <begin position="965"/>
        <end position="980"/>
    </location>
</feature>
<name>A0A2W1BGY5_HELAM</name>
<feature type="region of interest" description="Disordered" evidence="1">
    <location>
        <begin position="1816"/>
        <end position="1835"/>
    </location>
</feature>
<feature type="compositionally biased region" description="Polar residues" evidence="1">
    <location>
        <begin position="734"/>
        <end position="748"/>
    </location>
</feature>
<feature type="compositionally biased region" description="Basic and acidic residues" evidence="1">
    <location>
        <begin position="1088"/>
        <end position="1098"/>
    </location>
</feature>
<evidence type="ECO:0000256" key="2">
    <source>
        <dbReference type="SAM" id="SignalP"/>
    </source>
</evidence>
<organism evidence="3 4">
    <name type="scientific">Helicoverpa armigera</name>
    <name type="common">Cotton bollworm</name>
    <name type="synonym">Heliothis armigera</name>
    <dbReference type="NCBI Taxonomy" id="29058"/>
    <lineage>
        <taxon>Eukaryota</taxon>
        <taxon>Metazoa</taxon>
        <taxon>Ecdysozoa</taxon>
        <taxon>Arthropoda</taxon>
        <taxon>Hexapoda</taxon>
        <taxon>Insecta</taxon>
        <taxon>Pterygota</taxon>
        <taxon>Neoptera</taxon>
        <taxon>Endopterygota</taxon>
        <taxon>Lepidoptera</taxon>
        <taxon>Glossata</taxon>
        <taxon>Ditrysia</taxon>
        <taxon>Noctuoidea</taxon>
        <taxon>Noctuidae</taxon>
        <taxon>Heliothinae</taxon>
        <taxon>Helicoverpa</taxon>
    </lineage>
</organism>
<feature type="compositionally biased region" description="Polar residues" evidence="1">
    <location>
        <begin position="1106"/>
        <end position="1123"/>
    </location>
</feature>
<feature type="region of interest" description="Disordered" evidence="1">
    <location>
        <begin position="329"/>
        <end position="349"/>
    </location>
</feature>
<feature type="compositionally biased region" description="Basic and acidic residues" evidence="1">
    <location>
        <begin position="1430"/>
        <end position="1441"/>
    </location>
</feature>
<feature type="compositionally biased region" description="Low complexity" evidence="1">
    <location>
        <begin position="1341"/>
        <end position="1357"/>
    </location>
</feature>
<accession>A0A2W1BGY5</accession>